<keyword evidence="2" id="KW-1185">Reference proteome</keyword>
<organism evidence="1 2">
    <name type="scientific">Membranihabitans marinus</name>
    <dbReference type="NCBI Taxonomy" id="1227546"/>
    <lineage>
        <taxon>Bacteria</taxon>
        <taxon>Pseudomonadati</taxon>
        <taxon>Bacteroidota</taxon>
        <taxon>Saprospiria</taxon>
        <taxon>Saprospirales</taxon>
        <taxon>Saprospiraceae</taxon>
        <taxon>Membranihabitans</taxon>
    </lineage>
</organism>
<comment type="caution">
    <text evidence="1">The sequence shown here is derived from an EMBL/GenBank/DDBJ whole genome shotgun (WGS) entry which is preliminary data.</text>
</comment>
<name>A0A953LDQ2_9BACT</name>
<proteinExistence type="predicted"/>
<evidence type="ECO:0000313" key="2">
    <source>
        <dbReference type="Proteomes" id="UP000753961"/>
    </source>
</evidence>
<dbReference type="EMBL" id="JAHVHU010000012">
    <property type="protein sequence ID" value="MBY5959114.1"/>
    <property type="molecule type" value="Genomic_DNA"/>
</dbReference>
<dbReference type="AlphaFoldDB" id="A0A953LDQ2"/>
<dbReference type="RefSeq" id="WP_222580653.1">
    <property type="nucleotide sequence ID" value="NZ_JAHVHU010000012.1"/>
</dbReference>
<sequence>MANRILRNTIVFTFFFLGIQLHSNAEPLNMNHEILGNYDLEVKGAPYGYEEGTLSIEKTGGRLESKIAMAGAVFRATKTEINGSNVRIDIYIEGIAMKLDLEYKNSILEGRVTSSSMDLEVYASKMNQEKDALFGAYEMEVKGAPYGYGEGTLRIERNGSRIQGNVEVAGAVFRATKTEVSGNQVLMDIYIEGIPMKLDLRYEDAELNGTVVSTDMNLELHAKKIEKSDAEILGDYDLKVEDAPYGYESGVLTIRDQGDQLQSEVKMAGAVFRAMKTEVDDNTVIITIYIEGIPMKLNLVYDDSKLSGQVTSTDMNLKVTATKI</sequence>
<gene>
    <name evidence="1" type="ORF">KUV50_13260</name>
</gene>
<accession>A0A953LDQ2</accession>
<protein>
    <submittedName>
        <fullName evidence="1">Uncharacterized protein</fullName>
    </submittedName>
</protein>
<evidence type="ECO:0000313" key="1">
    <source>
        <dbReference type="EMBL" id="MBY5959114.1"/>
    </source>
</evidence>
<dbReference type="Proteomes" id="UP000753961">
    <property type="component" value="Unassembled WGS sequence"/>
</dbReference>
<reference evidence="1" key="1">
    <citation type="submission" date="2021-06" db="EMBL/GenBank/DDBJ databases">
        <title>44 bacteria genomes isolated from Dapeng, Shenzhen.</title>
        <authorList>
            <person name="Zheng W."/>
            <person name="Yu S."/>
            <person name="Huang Y."/>
        </authorList>
    </citation>
    <scope>NUCLEOTIDE SEQUENCE</scope>
    <source>
        <strain evidence="1">DP5N28-2</strain>
    </source>
</reference>